<reference evidence="2 3" key="1">
    <citation type="submission" date="2014-04" db="EMBL/GenBank/DDBJ databases">
        <authorList>
            <consortium name="DOE Joint Genome Institute"/>
            <person name="Kuo A."/>
            <person name="Kohler A."/>
            <person name="Jargeat P."/>
            <person name="Nagy L.G."/>
            <person name="Floudas D."/>
            <person name="Copeland A."/>
            <person name="Barry K.W."/>
            <person name="Cichocki N."/>
            <person name="Veneault-Fourrey C."/>
            <person name="LaButti K."/>
            <person name="Lindquist E.A."/>
            <person name="Lipzen A."/>
            <person name="Lundell T."/>
            <person name="Morin E."/>
            <person name="Murat C."/>
            <person name="Sun H."/>
            <person name="Tunlid A."/>
            <person name="Henrissat B."/>
            <person name="Grigoriev I.V."/>
            <person name="Hibbett D.S."/>
            <person name="Martin F."/>
            <person name="Nordberg H.P."/>
            <person name="Cantor M.N."/>
            <person name="Hua S.X."/>
        </authorList>
    </citation>
    <scope>NUCLEOTIDE SEQUENCE [LARGE SCALE GENOMIC DNA]</scope>
    <source>
        <strain evidence="2 3">Ve08.2h10</strain>
    </source>
</reference>
<feature type="chain" id="PRO_5002208924" evidence="1">
    <location>
        <begin position="20"/>
        <end position="137"/>
    </location>
</feature>
<dbReference type="Proteomes" id="UP000054538">
    <property type="component" value="Unassembled WGS sequence"/>
</dbReference>
<gene>
    <name evidence="2" type="ORF">PAXRUDRAFT_158640</name>
</gene>
<dbReference type="EMBL" id="KN826013">
    <property type="protein sequence ID" value="KIK80466.1"/>
    <property type="molecule type" value="Genomic_DNA"/>
</dbReference>
<organism evidence="2 3">
    <name type="scientific">Paxillus rubicundulus Ve08.2h10</name>
    <dbReference type="NCBI Taxonomy" id="930991"/>
    <lineage>
        <taxon>Eukaryota</taxon>
        <taxon>Fungi</taxon>
        <taxon>Dikarya</taxon>
        <taxon>Basidiomycota</taxon>
        <taxon>Agaricomycotina</taxon>
        <taxon>Agaricomycetes</taxon>
        <taxon>Agaricomycetidae</taxon>
        <taxon>Boletales</taxon>
        <taxon>Paxilineae</taxon>
        <taxon>Paxillaceae</taxon>
        <taxon>Paxillus</taxon>
    </lineage>
</organism>
<dbReference type="InParanoid" id="A0A0D0D9M3"/>
<sequence>MLLAKWILWELYALDHVMAMELWASSFTECHALLHSIFPSDSGLLMWDDSLLKQDSNLWLSAGSWKELCPWVDKFQELLSVWHDAPSHLSLPLGDPVADCDNQVAHLTMQSTTNFYVQTFFDHFSRLPVIPHVYPFG</sequence>
<keyword evidence="1" id="KW-0732">Signal</keyword>
<evidence type="ECO:0000313" key="2">
    <source>
        <dbReference type="EMBL" id="KIK80466.1"/>
    </source>
</evidence>
<dbReference type="OrthoDB" id="2634326at2759"/>
<proteinExistence type="predicted"/>
<reference evidence="3" key="2">
    <citation type="submission" date="2015-01" db="EMBL/GenBank/DDBJ databases">
        <title>Evolutionary Origins and Diversification of the Mycorrhizal Mutualists.</title>
        <authorList>
            <consortium name="DOE Joint Genome Institute"/>
            <consortium name="Mycorrhizal Genomics Consortium"/>
            <person name="Kohler A."/>
            <person name="Kuo A."/>
            <person name="Nagy L.G."/>
            <person name="Floudas D."/>
            <person name="Copeland A."/>
            <person name="Barry K.W."/>
            <person name="Cichocki N."/>
            <person name="Veneault-Fourrey C."/>
            <person name="LaButti K."/>
            <person name="Lindquist E.A."/>
            <person name="Lipzen A."/>
            <person name="Lundell T."/>
            <person name="Morin E."/>
            <person name="Murat C."/>
            <person name="Riley R."/>
            <person name="Ohm R."/>
            <person name="Sun H."/>
            <person name="Tunlid A."/>
            <person name="Henrissat B."/>
            <person name="Grigoriev I.V."/>
            <person name="Hibbett D.S."/>
            <person name="Martin F."/>
        </authorList>
    </citation>
    <scope>NUCLEOTIDE SEQUENCE [LARGE SCALE GENOMIC DNA]</scope>
    <source>
        <strain evidence="3">Ve08.2h10</strain>
    </source>
</reference>
<keyword evidence="3" id="KW-1185">Reference proteome</keyword>
<protein>
    <submittedName>
        <fullName evidence="2">Uncharacterized protein</fullName>
    </submittedName>
</protein>
<accession>A0A0D0D9M3</accession>
<evidence type="ECO:0000256" key="1">
    <source>
        <dbReference type="SAM" id="SignalP"/>
    </source>
</evidence>
<evidence type="ECO:0000313" key="3">
    <source>
        <dbReference type="Proteomes" id="UP000054538"/>
    </source>
</evidence>
<feature type="signal peptide" evidence="1">
    <location>
        <begin position="1"/>
        <end position="19"/>
    </location>
</feature>
<dbReference type="HOGENOM" id="CLU_046162_3_0_1"/>
<name>A0A0D0D9M3_9AGAM</name>
<dbReference type="AlphaFoldDB" id="A0A0D0D9M3"/>